<dbReference type="InterPro" id="IPR013099">
    <property type="entry name" value="K_chnl_dom"/>
</dbReference>
<evidence type="ECO:0000313" key="3">
    <source>
        <dbReference type="EMBL" id="MBK1826567.1"/>
    </source>
</evidence>
<keyword evidence="1" id="KW-1133">Transmembrane helix</keyword>
<feature type="transmembrane region" description="Helical" evidence="1">
    <location>
        <begin position="52"/>
        <end position="75"/>
    </location>
</feature>
<keyword evidence="1" id="KW-0812">Transmembrane</keyword>
<gene>
    <name evidence="3" type="ORF">JIN81_06030</name>
</gene>
<feature type="domain" description="Potassium channel" evidence="2">
    <location>
        <begin position="65"/>
        <end position="133"/>
    </location>
</feature>
<dbReference type="Pfam" id="PF07885">
    <property type="entry name" value="Ion_trans_2"/>
    <property type="match status" value="1"/>
</dbReference>
<dbReference type="EMBL" id="JAENII010000003">
    <property type="protein sequence ID" value="MBK1826567.1"/>
    <property type="molecule type" value="Genomic_DNA"/>
</dbReference>
<sequence length="153" mass="16666">MLVLVTIAAALLILNFIIQLGLVSTCIHYLIFAAKKRPLGASQWGDNTTLAVILLMVLAAHLLQIALWAVSFMWIGEFELFRDAFYHSAVNFASLGYGDVVMSEEWRLLGALEAAAGVMMFGVSAALLFAILSKLIRVQLEKHGLNLKAGSSE</sequence>
<accession>A0A934R925</accession>
<dbReference type="RefSeq" id="WP_200277658.1">
    <property type="nucleotide sequence ID" value="NZ_JAENII010000003.1"/>
</dbReference>
<evidence type="ECO:0000256" key="1">
    <source>
        <dbReference type="SAM" id="Phobius"/>
    </source>
</evidence>
<dbReference type="SUPFAM" id="SSF81324">
    <property type="entry name" value="Voltage-gated potassium channels"/>
    <property type="match status" value="1"/>
</dbReference>
<feature type="transmembrane region" description="Helical" evidence="1">
    <location>
        <begin position="108"/>
        <end position="132"/>
    </location>
</feature>
<comment type="caution">
    <text evidence="3">The sequence shown here is derived from an EMBL/GenBank/DDBJ whole genome shotgun (WGS) entry which is preliminary data.</text>
</comment>
<reference evidence="3" key="1">
    <citation type="submission" date="2021-01" db="EMBL/GenBank/DDBJ databases">
        <title>Modified the classification status of verrucomicrobia.</title>
        <authorList>
            <person name="Feng X."/>
        </authorList>
    </citation>
    <scope>NUCLEOTIDE SEQUENCE</scope>
    <source>
        <strain evidence="3">KCTC 22201</strain>
    </source>
</reference>
<evidence type="ECO:0000259" key="2">
    <source>
        <dbReference type="Pfam" id="PF07885"/>
    </source>
</evidence>
<keyword evidence="4" id="KW-1185">Reference proteome</keyword>
<organism evidence="3 4">
    <name type="scientific">Haloferula rosea</name>
    <dbReference type="NCBI Taxonomy" id="490093"/>
    <lineage>
        <taxon>Bacteria</taxon>
        <taxon>Pseudomonadati</taxon>
        <taxon>Verrucomicrobiota</taxon>
        <taxon>Verrucomicrobiia</taxon>
        <taxon>Verrucomicrobiales</taxon>
        <taxon>Verrucomicrobiaceae</taxon>
        <taxon>Haloferula</taxon>
    </lineage>
</organism>
<dbReference type="Gene3D" id="1.10.287.70">
    <property type="match status" value="1"/>
</dbReference>
<feature type="transmembrane region" description="Helical" evidence="1">
    <location>
        <begin position="6"/>
        <end position="31"/>
    </location>
</feature>
<name>A0A934R925_9BACT</name>
<keyword evidence="1" id="KW-0472">Membrane</keyword>
<protein>
    <recommendedName>
        <fullName evidence="2">Potassium channel domain-containing protein</fullName>
    </recommendedName>
</protein>
<dbReference type="AlphaFoldDB" id="A0A934R925"/>
<dbReference type="Proteomes" id="UP000658278">
    <property type="component" value="Unassembled WGS sequence"/>
</dbReference>
<proteinExistence type="predicted"/>
<evidence type="ECO:0000313" key="4">
    <source>
        <dbReference type="Proteomes" id="UP000658278"/>
    </source>
</evidence>